<feature type="compositionally biased region" description="Basic and acidic residues" evidence="3">
    <location>
        <begin position="810"/>
        <end position="823"/>
    </location>
</feature>
<feature type="region of interest" description="Disordered" evidence="3">
    <location>
        <begin position="2048"/>
        <end position="2084"/>
    </location>
</feature>
<gene>
    <name evidence="6" type="primary">RALGAPA1</name>
</gene>
<dbReference type="InterPro" id="IPR000331">
    <property type="entry name" value="Rap/Ran_GAP_dom"/>
</dbReference>
<feature type="compositionally biased region" description="Basic and acidic residues" evidence="3">
    <location>
        <begin position="701"/>
        <end position="714"/>
    </location>
</feature>
<feature type="compositionally biased region" description="Low complexity" evidence="3">
    <location>
        <begin position="893"/>
        <end position="908"/>
    </location>
</feature>
<feature type="region of interest" description="Disordered" evidence="3">
    <location>
        <begin position="966"/>
        <end position="1004"/>
    </location>
</feature>
<dbReference type="Pfam" id="PF20412">
    <property type="entry name" value="RALGAPB_N"/>
    <property type="match status" value="1"/>
</dbReference>
<proteinExistence type="predicted"/>
<feature type="compositionally biased region" description="Polar residues" evidence="3">
    <location>
        <begin position="981"/>
        <end position="1003"/>
    </location>
</feature>
<dbReference type="CTD" id="253959"/>
<feature type="region of interest" description="Disordered" evidence="3">
    <location>
        <begin position="469"/>
        <end position="491"/>
    </location>
</feature>
<organism evidence="5 6">
    <name type="scientific">Aythya fuligula</name>
    <name type="common">Tufted duck</name>
    <name type="synonym">Anas fuligula</name>
    <dbReference type="NCBI Taxonomy" id="219594"/>
    <lineage>
        <taxon>Eukaryota</taxon>
        <taxon>Metazoa</taxon>
        <taxon>Chordata</taxon>
        <taxon>Craniata</taxon>
        <taxon>Vertebrata</taxon>
        <taxon>Euteleostomi</taxon>
        <taxon>Archelosauria</taxon>
        <taxon>Archosauria</taxon>
        <taxon>Dinosauria</taxon>
        <taxon>Saurischia</taxon>
        <taxon>Theropoda</taxon>
        <taxon>Coelurosauria</taxon>
        <taxon>Aves</taxon>
        <taxon>Neognathae</taxon>
        <taxon>Galloanserae</taxon>
        <taxon>Anseriformes</taxon>
        <taxon>Anatidae</taxon>
        <taxon>Aythyinae</taxon>
        <taxon>Aythya</taxon>
    </lineage>
</organism>
<feature type="compositionally biased region" description="Polar residues" evidence="3">
    <location>
        <begin position="366"/>
        <end position="384"/>
    </location>
</feature>
<dbReference type="GO" id="GO:0005096">
    <property type="term" value="F:GTPase activator activity"/>
    <property type="evidence" value="ECO:0007669"/>
    <property type="project" value="UniProtKB-KW"/>
</dbReference>
<dbReference type="PROSITE" id="PS50085">
    <property type="entry name" value="RAPGAP"/>
    <property type="match status" value="1"/>
</dbReference>
<feature type="compositionally biased region" description="Basic and acidic residues" evidence="3">
    <location>
        <begin position="469"/>
        <end position="484"/>
    </location>
</feature>
<dbReference type="InterPro" id="IPR035974">
    <property type="entry name" value="Rap/Ran-GAP_sf"/>
</dbReference>
<dbReference type="PANTHER" id="PTHR10063">
    <property type="entry name" value="TUBERIN"/>
    <property type="match status" value="1"/>
</dbReference>
<dbReference type="SUPFAM" id="SSF111347">
    <property type="entry name" value="Rap/Ran-GAP"/>
    <property type="match status" value="1"/>
</dbReference>
<evidence type="ECO:0000256" key="1">
    <source>
        <dbReference type="ARBA" id="ARBA00022468"/>
    </source>
</evidence>
<dbReference type="RefSeq" id="XP_032044173.1">
    <property type="nucleotide sequence ID" value="XM_032188282.1"/>
</dbReference>
<feature type="compositionally biased region" description="Basic and acidic residues" evidence="3">
    <location>
        <begin position="345"/>
        <end position="365"/>
    </location>
</feature>
<keyword evidence="5" id="KW-1185">Reference proteome</keyword>
<dbReference type="GeneID" id="116489705"/>
<feature type="compositionally biased region" description="Polar residues" evidence="3">
    <location>
        <begin position="851"/>
        <end position="861"/>
    </location>
</feature>
<accession>A0A6J3D3L2</accession>
<protein>
    <submittedName>
        <fullName evidence="6">Ral GTPase-activating protein subunit alpha-1 isoform X13</fullName>
    </submittedName>
</protein>
<dbReference type="InterPro" id="IPR027107">
    <property type="entry name" value="Tuberin/Ral-act_asu"/>
</dbReference>
<dbReference type="FunFam" id="3.40.50.11210:FF:000001">
    <property type="entry name" value="Ral GTPase-activating protein subunit alpha-1 isoform 1"/>
    <property type="match status" value="1"/>
</dbReference>
<evidence type="ECO:0000256" key="2">
    <source>
        <dbReference type="ARBA" id="ARBA00022553"/>
    </source>
</evidence>
<dbReference type="Gene3D" id="3.40.50.11210">
    <property type="entry name" value="Rap/Ran-GAP"/>
    <property type="match status" value="1"/>
</dbReference>
<feature type="domain" description="Rap-GAP" evidence="4">
    <location>
        <begin position="1795"/>
        <end position="2003"/>
    </location>
</feature>
<feature type="region of interest" description="Disordered" evidence="3">
    <location>
        <begin position="691"/>
        <end position="774"/>
    </location>
</feature>
<dbReference type="InterPro" id="IPR016024">
    <property type="entry name" value="ARM-type_fold"/>
</dbReference>
<dbReference type="GO" id="GO:0051056">
    <property type="term" value="P:regulation of small GTPase mediated signal transduction"/>
    <property type="evidence" value="ECO:0007669"/>
    <property type="project" value="InterPro"/>
</dbReference>
<feature type="region of interest" description="Disordered" evidence="3">
    <location>
        <begin position="339"/>
        <end position="384"/>
    </location>
</feature>
<dbReference type="GO" id="GO:0005737">
    <property type="term" value="C:cytoplasm"/>
    <property type="evidence" value="ECO:0007669"/>
    <property type="project" value="TreeGrafter"/>
</dbReference>
<keyword evidence="1" id="KW-0343">GTPase activation</keyword>
<dbReference type="PANTHER" id="PTHR10063:SF3">
    <property type="entry name" value="RAL GTPASE-ACTIVATING PROTEIN SUBUNIT ALPHA-1"/>
    <property type="match status" value="1"/>
</dbReference>
<dbReference type="InterPro" id="IPR046859">
    <property type="entry name" value="RGPA/RALGAPB_N"/>
</dbReference>
<evidence type="ECO:0000259" key="4">
    <source>
        <dbReference type="PROSITE" id="PS50085"/>
    </source>
</evidence>
<dbReference type="GO" id="GO:0005634">
    <property type="term" value="C:nucleus"/>
    <property type="evidence" value="ECO:0007669"/>
    <property type="project" value="InterPro"/>
</dbReference>
<reference evidence="6" key="1">
    <citation type="submission" date="2025-08" db="UniProtKB">
        <authorList>
            <consortium name="RefSeq"/>
        </authorList>
    </citation>
    <scope>IDENTIFICATION</scope>
    <source>
        <tissue evidence="6">Lung</tissue>
    </source>
</reference>
<dbReference type="SUPFAM" id="SSF48371">
    <property type="entry name" value="ARM repeat"/>
    <property type="match status" value="1"/>
</dbReference>
<dbReference type="Pfam" id="PF02145">
    <property type="entry name" value="Rap_GAP"/>
    <property type="match status" value="1"/>
</dbReference>
<sequence length="2084" mass="234785">MFSKKPHGDVRKSTQKVLDTRKDPLTRLKHLRVLIDNAESIDLKQFFDVHFSHIYYVFFENFVTIEVGLKQKGHKSQREELDSILFIFEKILQLLPERIHQRWQFHSIGLILKKLLHTGNSLKIRREGVRLFLLWLQALQNNCSREQLWMFSCLIPGFSSPQSEYGPRTLDNLINPPLNVQETQVTIEEITPLVPPQSGDKGQEDLTSYFLEALLKYIVIQVKSLEWKNKENQEKGFSFLFSNFKKYYLPSIFPNICKETSLYNPILDIPQMRPKPHYVMVKKDAETNEAIYCTKEPFIKARVIVIRWLVSFWLEPKPHAGPHIPGMEGENVPKNIQRAAASMASREDSKNDSTDKQDRNAEPEQSHSNTSTLTEREPSSSSLCSIDEEHLTDIEIVRKVFSSKRSNVNFLTEIFRQAFLLPICEAAAMRKVVKVYQEWIQQEDKPLFMKEPEEIMQCTAVDCDENVVDHNSSEKAKEREEEKGVNSSHVRNSNWARNGCYQDTLHKLSEIDTEEQNVRAGVQSVLQVFIINSSNIFFLEPANEIKTLLDEHTDMCKRILNIYRHMVVQVTMDKKTWEQMLLVLLRVTESVLKIPPQTFLQYQGRKNSTLAGRLAGPLFQTLIVAWIKANLNVYISRELWDDLLSVMSSLTYWEELATEWSLTMETLTKVLARNLYSLDLSDLPLDKLSEQKQKKHKGKGVGHEFPKSSVDKSFSRGWSRDQPGQAPMRQRSATTTGSPGTEKARSIVRQKTVDIDDAQILPRPPRVRHFSQSEDAPSEVFGALNEEQPLPRSSSTSDILEPFAVERAKANREDMSQKLHPVDSDIGSSNTNVPDLMDEFIAERLRSGSALNVTRRGSSPGSLEVPKDLPDVLNKQNQMRPIDDPGVPSEWTSPASAGSSDLISSDSHSDSFSAFQYDGRKFENFSFGTEAGTPASTDVDAISGQQQSAEEQEVASLTTLHIDSETSSLNQQPLSAEAATITGSESASPIQSALGSRSQTPSPATLHADHIEQKDLQLDEKLHHSVLQTPDDLETSEFPSECCSVMAGGTLTGWHADVATVMWRRMLGILGDVNSIMDPEIHAQVFDYLCELWQNLAKIRDNLGISTDNLTSPSPPVLIPPLRILTPWLFKATMLTDKYKQGKLHAYKLICKTMKRRQDVSPNKDFLTHFYNIMHCGLLHVDQDIVNTIIKHCSPQFFSLGLPGATMLIMDFIVAAGRVAASSFLNAPRVEAQVLLGSLVCFPNLYHELPALHPNIPDIAVSQFTDVKELIIKTVLSSAREEPSGPARCVALCSLGIWICEELVHESHHPQIKEALNVICVSLKFPNKTVAQVACSMLNMLIHYVHRLQVYQADSPLRIIQILIATITHLLPSTEASSYEQDKRLVVSLLLCLLDWIMALPLKTLLQPLHSTGAENDKTERSVLNCIYKVLHGCVYGSQCFSNPKYFPLSLSDLACVDYDPFMHLESLKEPEPLHSPDSERSSKLQPVTEVKTHMQQGLISVAARTVITHLVNHLGHYPMSGGPAMLTSQVCENNDNPYSESPELSPELFENPNLQFFVLNNTSLVSCIQIQAEDDMPGGGLSAGLASANSNVRIIVRDLSGKYSWDSAILYGPSSLCASSQQTSFALSLSQQDKTEDALSSFEHVEDISSRDGITLQVKRKFRDTVPTWDTIRDEEDALDELLQYLGVTSPECLQRTGVSLNIPAPQPVCISEKQENDVINAILKQHTEEKEFVEKHFNDLNMRAMEQDEPTSQKPQSAFYYCRLLLSILGMNSWDKRRSFHLLKKNEKLLRELRNLDSRQCRETHKIAVFYVAEGQEDKHSILTNTGGSQAYEDFVAGLGWEVNLTNHCGFMGGLQKNKSTGLTTPYFATSTVEVMFHVSTRMPSDSDDSLTKKLRHLGNDEVHIVWSEHTRDYRRGIIPTEFGDVLIVIYPMKNHMFSIQIMKKPEVPFFGPLFDGAIVNGKILPIMVRATAINASRALKSLIPLYQNFYEERARYLQTIVQHHLEPTTFEDFAAQVFCPAPYHHLPSDTGFCPETQPGEIPAAATAQVDGTDLASPMSPRTSKSRMSMKLRRSSGSANKS</sequence>
<feature type="compositionally biased region" description="Basic residues" evidence="3">
    <location>
        <begin position="2066"/>
        <end position="2076"/>
    </location>
</feature>
<evidence type="ECO:0000313" key="6">
    <source>
        <dbReference type="RefSeq" id="XP_032044173.1"/>
    </source>
</evidence>
<keyword evidence="2" id="KW-0597">Phosphoprotein</keyword>
<evidence type="ECO:0000313" key="5">
    <source>
        <dbReference type="Proteomes" id="UP000504639"/>
    </source>
</evidence>
<evidence type="ECO:0000256" key="3">
    <source>
        <dbReference type="SAM" id="MobiDB-lite"/>
    </source>
</evidence>
<feature type="region of interest" description="Disordered" evidence="3">
    <location>
        <begin position="851"/>
        <end position="908"/>
    </location>
</feature>
<dbReference type="Proteomes" id="UP000504639">
    <property type="component" value="Chromosome 5"/>
</dbReference>
<feature type="region of interest" description="Disordered" evidence="3">
    <location>
        <begin position="810"/>
        <end position="831"/>
    </location>
</feature>
<name>A0A6J3D3L2_AYTFU</name>